<dbReference type="AlphaFoldDB" id="A0A8J4HDU8"/>
<name>A0A8J4HDU8_9PROT</name>
<evidence type="ECO:0000256" key="1">
    <source>
        <dbReference type="ARBA" id="ARBA00010062"/>
    </source>
</evidence>
<evidence type="ECO:0000259" key="4">
    <source>
        <dbReference type="Pfam" id="PF13458"/>
    </source>
</evidence>
<gene>
    <name evidence="5" type="ORF">ENY07_13715</name>
</gene>
<evidence type="ECO:0000256" key="2">
    <source>
        <dbReference type="ARBA" id="ARBA00022729"/>
    </source>
</evidence>
<comment type="caution">
    <text evidence="5">The sequence shown here is derived from an EMBL/GenBank/DDBJ whole genome shotgun (WGS) entry which is preliminary data.</text>
</comment>
<keyword evidence="2" id="KW-0732">Signal</keyword>
<organism evidence="5">
    <name type="scientific">Acidicaldus sp</name>
    <dbReference type="NCBI Taxonomy" id="1872105"/>
    <lineage>
        <taxon>Bacteria</taxon>
        <taxon>Pseudomonadati</taxon>
        <taxon>Pseudomonadota</taxon>
        <taxon>Alphaproteobacteria</taxon>
        <taxon>Acetobacterales</taxon>
        <taxon>Acetobacteraceae</taxon>
        <taxon>Acidicaldus</taxon>
    </lineage>
</organism>
<keyword evidence="3" id="KW-0813">Transport</keyword>
<dbReference type="Gene3D" id="3.40.50.2300">
    <property type="match status" value="2"/>
</dbReference>
<dbReference type="CDD" id="cd06327">
    <property type="entry name" value="PBP1_SBP-like"/>
    <property type="match status" value="1"/>
</dbReference>
<dbReference type="PANTHER" id="PTHR30483">
    <property type="entry name" value="LEUCINE-SPECIFIC-BINDING PROTEIN"/>
    <property type="match status" value="1"/>
</dbReference>
<evidence type="ECO:0000313" key="5">
    <source>
        <dbReference type="EMBL" id="HGC44258.1"/>
    </source>
</evidence>
<dbReference type="EMBL" id="DTQM01000259">
    <property type="protein sequence ID" value="HGC44258.1"/>
    <property type="molecule type" value="Genomic_DNA"/>
</dbReference>
<dbReference type="InterPro" id="IPR028082">
    <property type="entry name" value="Peripla_BP_I"/>
</dbReference>
<dbReference type="InterPro" id="IPR051010">
    <property type="entry name" value="BCAA_transport"/>
</dbReference>
<dbReference type="GO" id="GO:0006865">
    <property type="term" value="P:amino acid transport"/>
    <property type="evidence" value="ECO:0007669"/>
    <property type="project" value="UniProtKB-KW"/>
</dbReference>
<evidence type="ECO:0000256" key="3">
    <source>
        <dbReference type="ARBA" id="ARBA00022970"/>
    </source>
</evidence>
<accession>A0A8J4HDU8</accession>
<dbReference type="InterPro" id="IPR028081">
    <property type="entry name" value="Leu-bd"/>
</dbReference>
<feature type="domain" description="Leucine-binding protein" evidence="4">
    <location>
        <begin position="31"/>
        <end position="370"/>
    </location>
</feature>
<protein>
    <submittedName>
        <fullName evidence="5">ABC transporter substrate-binding protein</fullName>
    </submittedName>
</protein>
<reference evidence="5" key="1">
    <citation type="journal article" date="2020" name="mSystems">
        <title>Genome- and Community-Level Interaction Insights into Carbon Utilization and Element Cycling Functions of Hydrothermarchaeota in Hydrothermal Sediment.</title>
        <authorList>
            <person name="Zhou Z."/>
            <person name="Liu Y."/>
            <person name="Xu W."/>
            <person name="Pan J."/>
            <person name="Luo Z.H."/>
            <person name="Li M."/>
        </authorList>
    </citation>
    <scope>NUCLEOTIDE SEQUENCE</scope>
    <source>
        <strain evidence="5">SpSt-997</strain>
    </source>
</reference>
<dbReference type="SUPFAM" id="SSF53822">
    <property type="entry name" value="Periplasmic binding protein-like I"/>
    <property type="match status" value="1"/>
</dbReference>
<comment type="similarity">
    <text evidence="1">Belongs to the leucine-binding protein family.</text>
</comment>
<dbReference type="PANTHER" id="PTHR30483:SF6">
    <property type="entry name" value="PERIPLASMIC BINDING PROTEIN OF ABC TRANSPORTER FOR NATURAL AMINO ACIDS"/>
    <property type="match status" value="1"/>
</dbReference>
<proteinExistence type="inferred from homology"/>
<keyword evidence="3" id="KW-0029">Amino-acid transport</keyword>
<sequence length="407" mass="43761">MTPARRGVIGGLALASLAPARARAQAAPVLRLGVLNDQSGPYRDDTGPTGVICVRQAVQEFTAGRDMKVEVIFADHQNKPDIGAGIARQWFDQDGVDAIVDVPTSSVALAVNTVCREKNKVMLNSGAATTDLTGKQCSPNTVHWTYDTYMLAKSTGGAMVKAGGDSWFFITADYVFGQQLQRDTASFVKEAGGSVRGNVTYPFPGTTDFSSFLLQAQASGAKVLGLCNSGADTINCIKQAREFGLMRSMKVATMLMYNSNVHAIGLETAQGLLLTESFYWNLNDRTRAFMDRIRPKTPNQWPNMVQAGDYAATLHYLKAVDAMGVAAAKADGRAAVARMKAMPTDDDCFGQGMIREDGRKIHPSYLFQAKTPAESSGPWDGLKLVATTPADEAFRPMRDGGCPLVHA</sequence>
<dbReference type="Pfam" id="PF13458">
    <property type="entry name" value="Peripla_BP_6"/>
    <property type="match status" value="1"/>
</dbReference>